<dbReference type="PROSITE" id="PS50093">
    <property type="entry name" value="PKD"/>
    <property type="match status" value="1"/>
</dbReference>
<dbReference type="CDD" id="cd00146">
    <property type="entry name" value="PKD"/>
    <property type="match status" value="1"/>
</dbReference>
<keyword evidence="3" id="KW-0378">Hydrolase</keyword>
<dbReference type="Pfam" id="PF24827">
    <property type="entry name" value="AstE_AspA_cat"/>
    <property type="match status" value="1"/>
</dbReference>
<dbReference type="InterPro" id="IPR022409">
    <property type="entry name" value="PKD/Chitinase_dom"/>
</dbReference>
<feature type="compositionally biased region" description="Acidic residues" evidence="5">
    <location>
        <begin position="260"/>
        <end position="313"/>
    </location>
</feature>
<proteinExistence type="predicted"/>
<accession>L9ZHZ0</accession>
<dbReference type="Gene3D" id="3.40.630.10">
    <property type="entry name" value="Zn peptidases"/>
    <property type="match status" value="1"/>
</dbReference>
<evidence type="ECO:0000313" key="8">
    <source>
        <dbReference type="Proteomes" id="UP000011648"/>
    </source>
</evidence>
<dbReference type="InterPro" id="IPR055438">
    <property type="entry name" value="AstE_AspA_cat"/>
</dbReference>
<keyword evidence="8" id="KW-1185">Reference proteome</keyword>
<feature type="compositionally biased region" description="Polar residues" evidence="5">
    <location>
        <begin position="1"/>
        <end position="12"/>
    </location>
</feature>
<dbReference type="InterPro" id="IPR053138">
    <property type="entry name" value="N-alpha-Ac-DABA_deacetylase"/>
</dbReference>
<comment type="caution">
    <text evidence="7">The sequence shown here is derived from an EMBL/GenBank/DDBJ whole genome shotgun (WGS) entry which is preliminary data.</text>
</comment>
<dbReference type="STRING" id="1230458.C484_20122"/>
<dbReference type="PANTHER" id="PTHR37326">
    <property type="entry name" value="BLL3975 PROTEIN"/>
    <property type="match status" value="1"/>
</dbReference>
<evidence type="ECO:0000256" key="1">
    <source>
        <dbReference type="ARBA" id="ARBA00001947"/>
    </source>
</evidence>
<dbReference type="InterPro" id="IPR013783">
    <property type="entry name" value="Ig-like_fold"/>
</dbReference>
<protein>
    <submittedName>
        <fullName evidence="7">Succinylglutamate desuccinylase/aspartoacylase</fullName>
    </submittedName>
</protein>
<evidence type="ECO:0000313" key="7">
    <source>
        <dbReference type="EMBL" id="ELY85661.1"/>
    </source>
</evidence>
<evidence type="ECO:0000256" key="3">
    <source>
        <dbReference type="ARBA" id="ARBA00022801"/>
    </source>
</evidence>
<dbReference type="GO" id="GO:0046872">
    <property type="term" value="F:metal ion binding"/>
    <property type="evidence" value="ECO:0007669"/>
    <property type="project" value="UniProtKB-KW"/>
</dbReference>
<dbReference type="InterPro" id="IPR035986">
    <property type="entry name" value="PKD_dom_sf"/>
</dbReference>
<evidence type="ECO:0000256" key="4">
    <source>
        <dbReference type="ARBA" id="ARBA00022833"/>
    </source>
</evidence>
<feature type="region of interest" description="Disordered" evidence="5">
    <location>
        <begin position="1"/>
        <end position="41"/>
    </location>
</feature>
<dbReference type="AlphaFoldDB" id="L9ZHZ0"/>
<dbReference type="PATRIC" id="fig|1230458.4.peg.4051"/>
<feature type="region of interest" description="Disordered" evidence="5">
    <location>
        <begin position="244"/>
        <end position="356"/>
    </location>
</feature>
<comment type="cofactor">
    <cofactor evidence="1">
        <name>Zn(2+)</name>
        <dbReference type="ChEBI" id="CHEBI:29105"/>
    </cofactor>
</comment>
<dbReference type="InterPro" id="IPR000601">
    <property type="entry name" value="PKD_dom"/>
</dbReference>
<dbReference type="SMART" id="SM00089">
    <property type="entry name" value="PKD"/>
    <property type="match status" value="1"/>
</dbReference>
<dbReference type="Proteomes" id="UP000011648">
    <property type="component" value="Unassembled WGS sequence"/>
</dbReference>
<keyword evidence="4" id="KW-0862">Zinc</keyword>
<dbReference type="SUPFAM" id="SSF53187">
    <property type="entry name" value="Zn-dependent exopeptidases"/>
    <property type="match status" value="1"/>
</dbReference>
<organism evidence="7 8">
    <name type="scientific">Natrialba taiwanensis DSM 12281</name>
    <dbReference type="NCBI Taxonomy" id="1230458"/>
    <lineage>
        <taxon>Archaea</taxon>
        <taxon>Methanobacteriati</taxon>
        <taxon>Methanobacteriota</taxon>
        <taxon>Stenosarchaea group</taxon>
        <taxon>Halobacteria</taxon>
        <taxon>Halobacteriales</taxon>
        <taxon>Natrialbaceae</taxon>
        <taxon>Natrialba</taxon>
    </lineage>
</organism>
<dbReference type="Gene3D" id="2.60.40.10">
    <property type="entry name" value="Immunoglobulins"/>
    <property type="match status" value="1"/>
</dbReference>
<dbReference type="EMBL" id="AOIL01000067">
    <property type="protein sequence ID" value="ELY85661.1"/>
    <property type="molecule type" value="Genomic_DNA"/>
</dbReference>
<dbReference type="OrthoDB" id="170089at2157"/>
<name>L9ZHZ0_9EURY</name>
<dbReference type="GO" id="GO:0016788">
    <property type="term" value="F:hydrolase activity, acting on ester bonds"/>
    <property type="evidence" value="ECO:0007669"/>
    <property type="project" value="InterPro"/>
</dbReference>
<sequence>MQTQTQDQSDPGSTDEADLSRSSFTILEGTGGETTVNVTEAPTDGPTVFVIGGIHGNETAGYIAAEEITEWTIDAGTLVTLPRANPVAIERTTRVNDEGVDLNRQFPEGSDPGTELATAIWDVLSEFDPDIVIDLHESRGIYAGDPVDGVGQGIFHSRRDDVAQLAADTANAVNDTYIDNSNRAFQTGYHSAPGNDPSGLLVHKASRDLNADTFLVETVSTQNELETRVTWHSAIVEHLASDALFPAGEPDNGHEPDKPLDEEEEPDDPPANEEEPDDPPANEEEPDETELDDGDDSSGENGDDGDDGEDDENGAGSGDNDGSDDSNGDSDIPADHTAPTATIRTEPANAADRTFAPDETVTLDATCSGAPDGELVSYEWSIQNDGTYDESGQTVDVTVSATGEHRVLLRVTDDAGAHDTAELTLTVN</sequence>
<dbReference type="PANTHER" id="PTHR37326:SF1">
    <property type="entry name" value="BLL3975 PROTEIN"/>
    <property type="match status" value="1"/>
</dbReference>
<evidence type="ECO:0000259" key="6">
    <source>
        <dbReference type="PROSITE" id="PS50093"/>
    </source>
</evidence>
<keyword evidence="2" id="KW-0479">Metal-binding</keyword>
<reference evidence="7 8" key="1">
    <citation type="journal article" date="2014" name="PLoS Genet.">
        <title>Phylogenetically driven sequencing of extremely halophilic archaea reveals strategies for static and dynamic osmo-response.</title>
        <authorList>
            <person name="Becker E.A."/>
            <person name="Seitzer P.M."/>
            <person name="Tritt A."/>
            <person name="Larsen D."/>
            <person name="Krusor M."/>
            <person name="Yao A.I."/>
            <person name="Wu D."/>
            <person name="Madern D."/>
            <person name="Eisen J.A."/>
            <person name="Darling A.E."/>
            <person name="Facciotti M.T."/>
        </authorList>
    </citation>
    <scope>NUCLEOTIDE SEQUENCE [LARGE SCALE GENOMIC DNA]</scope>
    <source>
        <strain evidence="7 8">DSM 12281</strain>
    </source>
</reference>
<feature type="domain" description="PKD" evidence="6">
    <location>
        <begin position="344"/>
        <end position="428"/>
    </location>
</feature>
<evidence type="ECO:0000256" key="5">
    <source>
        <dbReference type="SAM" id="MobiDB-lite"/>
    </source>
</evidence>
<dbReference type="RefSeq" id="WP_006827608.1">
    <property type="nucleotide sequence ID" value="NZ_AOIL01000067.1"/>
</dbReference>
<dbReference type="SUPFAM" id="SSF49299">
    <property type="entry name" value="PKD domain"/>
    <property type="match status" value="1"/>
</dbReference>
<gene>
    <name evidence="7" type="ORF">C484_20122</name>
</gene>
<dbReference type="Pfam" id="PF18911">
    <property type="entry name" value="PKD_4"/>
    <property type="match status" value="1"/>
</dbReference>
<evidence type="ECO:0000256" key="2">
    <source>
        <dbReference type="ARBA" id="ARBA00022723"/>
    </source>
</evidence>